<dbReference type="Proteomes" id="UP000053611">
    <property type="component" value="Unassembled WGS sequence"/>
</dbReference>
<keyword evidence="2" id="KW-1185">Reference proteome</keyword>
<dbReference type="EMBL" id="KQ087239">
    <property type="protein sequence ID" value="KLT40185.1"/>
    <property type="molecule type" value="Genomic_DNA"/>
</dbReference>
<evidence type="ECO:0000313" key="1">
    <source>
        <dbReference type="EMBL" id="KLT40185.1"/>
    </source>
</evidence>
<sequence length="61" mass="6622">MYLPVSYIHPLMTTLATAGLKYLNPLGVVSRHNSQPPDAIDTAQQRTNNCAAGRPRANTTL</sequence>
<reference evidence="1 2" key="1">
    <citation type="submission" date="2015-03" db="EMBL/GenBank/DDBJ databases">
        <title>Genomics and transcriptomics of the oil-accumulating basidiomycete yeast T. oleaginosus allow insights into substrate utilization and the diverse evolutionary trajectories of mating systems in fungi.</title>
        <authorList>
            <consortium name="DOE Joint Genome Institute"/>
            <person name="Kourist R."/>
            <person name="Kracht O."/>
            <person name="Bracharz F."/>
            <person name="Lipzen A."/>
            <person name="Nolan M."/>
            <person name="Ohm R."/>
            <person name="Grigoriev I."/>
            <person name="Sun S."/>
            <person name="Heitman J."/>
            <person name="Bruck T."/>
            <person name="Nowrousian M."/>
        </authorList>
    </citation>
    <scope>NUCLEOTIDE SEQUENCE [LARGE SCALE GENOMIC DNA]</scope>
    <source>
        <strain evidence="1 2">IBC0246</strain>
    </source>
</reference>
<accession>A0A0J0XGF5</accession>
<evidence type="ECO:0000313" key="2">
    <source>
        <dbReference type="Proteomes" id="UP000053611"/>
    </source>
</evidence>
<protein>
    <submittedName>
        <fullName evidence="1">Uncharacterized protein</fullName>
    </submittedName>
</protein>
<dbReference type="RefSeq" id="XP_018276676.1">
    <property type="nucleotide sequence ID" value="XM_018423989.1"/>
</dbReference>
<name>A0A0J0XGF5_9TREE</name>
<dbReference type="GeneID" id="28984592"/>
<organism evidence="1 2">
    <name type="scientific">Cutaneotrichosporon oleaginosum</name>
    <dbReference type="NCBI Taxonomy" id="879819"/>
    <lineage>
        <taxon>Eukaryota</taxon>
        <taxon>Fungi</taxon>
        <taxon>Dikarya</taxon>
        <taxon>Basidiomycota</taxon>
        <taxon>Agaricomycotina</taxon>
        <taxon>Tremellomycetes</taxon>
        <taxon>Trichosporonales</taxon>
        <taxon>Trichosporonaceae</taxon>
        <taxon>Cutaneotrichosporon</taxon>
    </lineage>
</organism>
<feature type="non-terminal residue" evidence="1">
    <location>
        <position position="1"/>
    </location>
</feature>
<proteinExistence type="predicted"/>
<dbReference type="AlphaFoldDB" id="A0A0J0XGF5"/>
<gene>
    <name evidence="1" type="ORF">CC85DRAFT_287699</name>
</gene>